<feature type="region of interest" description="Disordered" evidence="1">
    <location>
        <begin position="1080"/>
        <end position="1114"/>
    </location>
</feature>
<reference evidence="2" key="1">
    <citation type="submission" date="2019-08" db="EMBL/GenBank/DDBJ databases">
        <authorList>
            <person name="Kucharzyk K."/>
            <person name="Murdoch R.W."/>
            <person name="Higgins S."/>
            <person name="Loffler F."/>
        </authorList>
    </citation>
    <scope>NUCLEOTIDE SEQUENCE</scope>
</reference>
<comment type="caution">
    <text evidence="2">The sequence shown here is derived from an EMBL/GenBank/DDBJ whole genome shotgun (WGS) entry which is preliminary data.</text>
</comment>
<feature type="compositionally biased region" description="Basic residues" evidence="1">
    <location>
        <begin position="2366"/>
        <end position="2383"/>
    </location>
</feature>
<feature type="compositionally biased region" description="Low complexity" evidence="1">
    <location>
        <begin position="2384"/>
        <end position="2422"/>
    </location>
</feature>
<feature type="region of interest" description="Disordered" evidence="1">
    <location>
        <begin position="2268"/>
        <end position="2314"/>
    </location>
</feature>
<gene>
    <name evidence="2" type="ORF">SDC9_46434</name>
</gene>
<protein>
    <submittedName>
        <fullName evidence="2">Uncharacterized protein</fullName>
    </submittedName>
</protein>
<feature type="region of interest" description="Disordered" evidence="1">
    <location>
        <begin position="2328"/>
        <end position="2347"/>
    </location>
</feature>
<accession>A0A644W9Q6</accession>
<evidence type="ECO:0000313" key="2">
    <source>
        <dbReference type="EMBL" id="MPM00211.1"/>
    </source>
</evidence>
<proteinExistence type="predicted"/>
<evidence type="ECO:0000256" key="1">
    <source>
        <dbReference type="SAM" id="MobiDB-lite"/>
    </source>
</evidence>
<organism evidence="2">
    <name type="scientific">bioreactor metagenome</name>
    <dbReference type="NCBI Taxonomy" id="1076179"/>
    <lineage>
        <taxon>unclassified sequences</taxon>
        <taxon>metagenomes</taxon>
        <taxon>ecological metagenomes</taxon>
    </lineage>
</organism>
<feature type="region of interest" description="Disordered" evidence="1">
    <location>
        <begin position="2356"/>
        <end position="2455"/>
    </location>
</feature>
<feature type="compositionally biased region" description="Basic residues" evidence="1">
    <location>
        <begin position="2283"/>
        <end position="2292"/>
    </location>
</feature>
<name>A0A644W9Q6_9ZZZZ</name>
<feature type="region of interest" description="Disordered" evidence="1">
    <location>
        <begin position="1565"/>
        <end position="1586"/>
    </location>
</feature>
<dbReference type="EMBL" id="VSSQ01000715">
    <property type="protein sequence ID" value="MPM00211.1"/>
    <property type="molecule type" value="Genomic_DNA"/>
</dbReference>
<feature type="region of interest" description="Disordered" evidence="1">
    <location>
        <begin position="1613"/>
        <end position="1663"/>
    </location>
</feature>
<sequence length="2455" mass="266744">MGPGAPLAGARVSVLGDRGLVAQEPGRALLRRDQRPARIDEEGRHLRGDDRRTCDLDAGVEVLARPDRGLEGLVMADEVAGAVPARGRGGRAFGLWQRLDVLELHRLVLAIARHADGVDPDTCLGRLAALAEALAIVGRELVDDLQHVARAVQLVDRDHRRGLHQLVAIAHVQFQVVLDLLGRHALAQQVLTTAFLQFGHDAVEPLVIAEDPPGVAVVKHHVERLLVDVELVHVARPHRREHRAERRRQDLVDRQVLRDAAAMQRPVAAIGEHGEVLRIIAARTQFGEKPVRHVGIDLLANELGRLDHRDIELVAQRILDRRLRPARVERDRAAGIVLGVEIAEQQVGVGHRGLHPAAVVARRPRVRARAFRSAFHRLVHPVIGGNRATARAQRHQMHHRHRDQPAVDDRVEVIVLDAALDDDADVVGGAAHVGRHDVAKLGLQRQVLGRADARDRARVDGLQRVGRVQLRHAARVVDHQHRLFVIVHAQVLLERGQRVIHRRMQVAVDDRRGGTDVFALPARDLVRQDHRDRAQQMRGVFLKHDLLDALLVGGVHHRVHQRHDDDLGAAVDKLTQLAADVFLVEAHHQLALEIEPLADAADHVRLDQRVGTLGIRQVLLAHVVQPLAIAAGAAERHGGLVARGDQHADLRALVLDQRIGAERGGIAHRVHLLQDVLEFKIENLAGLAQRLVEPHREVVVRGQCLGLDIAPTPDDEAVGEGAADINGNAFHALSLCIGSGGCPPPAAGPGNGCAPRARRGGRRRSMGVAAPGHHGGAGVRQHRGAALGPLRLQRGHIDLHVPQRRVTRGGVFRLDLGAAFRAAELEDAHPVRIGREGVAVLRRVDHRRMDLARVAVVHQQPFLVIARSRRDHVIADAAFPLLGFEVDAQVLGHRHFHRHGLFLPVQNDVARFRDGQGPARRNERREVILLEDRGPLGPVARGHAVQPIDRQIGSALPRHKHAAACRGLGPGLAGHRDMAGVAVTQALRRHEFKLDRAGLRQIGREALALGEFVDHLALGGLRHQPCRHAVAARLEPFCEHVARGLLHQHLARRDQRRRGVLGQRHRIALRDVARADAIGREHRRHRRHRDALDPRLVGNTAGQQRPGAAEGHHHRVRRDLGEAMQLGRDLRLEGVGHHRHRGVEIDAQRLGDVGADRRLGAAGIKPHAAAEIGGGVEQTGEKAGVGDRRLLPAAAEASGAGEGAHAFRADHDLAILHLEDRAAAGAGRDDLAQRKGDRDPLDMTATDLGDLALGALADVGGGAADVDRDRVAEAVERGEGLHPFHAATRAGGIGLDRHRLRHARGIAVIAEDQQRVFRAVFAQPVLGLEQEGLHRRVQEGVDQRRPGTAVGIAVDGEVRSIEHRHRTKQVTRIFAQHDLLHPLLGLEEALAGEADHQPVRAGGSELVDRAHDLDLGIGVVEHGRIDEADAVADQRGPDLGVMRGKLRGQILGTLCQDQAQLRPLAFADRVGALRRRIADQVHFLEQPLHVGRAIDHFGGLLQALEEAFRQIVGCGQDLGLGHAVIRHDTDVGESPAVINVNLKCHCAFLLPYLLRRRLLRAAASADAGKAPPLPRADGPVREGSRVDAKAPASRWEICNRLSGKDLFRNRRTGRGVSRTVPSGFRTPSAGSSDTGAAPGRAVRRQTGWRRPCPGTPPLCSERHLHRDIDRPPRLVHPRHRGVEDVAPAQVLGIGLVEDVVDAADQPDILLHRVAAEEVKRRPARGLARVDLGVDPVLPRGPVQPRARVPQRLVPDRAEAALERRDLCQRRVVAGVLPAGPGRVAREGQLAHGVAARELGTRKRRADVAILGAGAGAAHHRDRHRVLQDEVVDPVIEGRGVQRPVLPRRLHPDVELVVLFGRDVGVADPGRRAHRAACHRALVGIGRAHRPREPDESLGVGVKGVLEADQPAEVVLGARGVIGGAVDRRVIVVRRHAAHRDIGLRRIGAHMVEAQPHLQRVARGQRSLGLGVKPGLRDRHIGPGQRGRRIEVDHRRRHRHVAPGGAGVRLRVDADRRPGAAELELALELAAMGVRGGGRDHRHAGGHAQRIVVHRVIDVRAVERPLDPLQRPEVEIDTAAQAQGLGLGQRAVHAGAGEFDILGAVLLDVEREVDAALLVTERDARAFLRIGRAHVMARPVLVIVGGLVLARGLQIEAAPQIEGKPPGGLAPCPVRGAAQCQLAADPLARLEARRLALEPDRSGRRARPVRHAGITLFHDDPVGAVERGDRGRRVHPVRTAAIGEGARVDHVELVLRHAAQDDVDAMPAHARAGNAGDRGQQRAPVKRRRHRQRARGDGDRGAVLRQRLRRDDDGVERKRRVGLRLFSKSNGGEAAKQQRGHAKACRKEDVHGISDLVETEREATAGPRHRLAPGRPGRRFRSGRVARGSPGCGRAARLPAGAAPATAAPRAAGGPGRQALAQGSGTPPDQARRTDISGRTARLPTPHRGSCRWQGR</sequence>